<dbReference type="AlphaFoldDB" id="A0A0Q0YWV9"/>
<comment type="caution">
    <text evidence="1">The sequence shown here is derived from an EMBL/GenBank/DDBJ whole genome shotgun (WGS) entry which is preliminary data.</text>
</comment>
<reference evidence="1 2" key="1">
    <citation type="submission" date="2015-10" db="EMBL/GenBank/DDBJ databases">
        <title>Corynebacteirum lowii and Corynebacterium oculi species nova, derived from human clinical disease and and emended description of Corynebacterium mastiditis.</title>
        <authorList>
            <person name="Bernard K."/>
            <person name="Pacheco A.L."/>
            <person name="Mcdougall C."/>
            <person name="Burtx T."/>
            <person name="Weibe D."/>
            <person name="Tyler S."/>
            <person name="Olson A.B."/>
            <person name="Cnockaert M."/>
            <person name="Eguchi H."/>
            <person name="Kuwahara T."/>
            <person name="Nakayama-Imaohji H."/>
            <person name="Boudewijins M."/>
            <person name="Van Hoecke F."/>
            <person name="Bernier A.-M."/>
            <person name="Vandamme P."/>
        </authorList>
    </citation>
    <scope>NUCLEOTIDE SEQUENCE [LARGE SCALE GENOMIC DNA]</scope>
    <source>
        <strain evidence="1 2">NML 130206</strain>
    </source>
</reference>
<keyword evidence="2" id="KW-1185">Reference proteome</keyword>
<sequence>MAEREGNGIWAWEGNELIDANGVSIASVRSDVLHYGEERLLIEHAAEGPRFRARATSMTGGVFTIAQTGLTVQHLHARCMEREYELVRTSPWRKQRVINREGSALAVVRPLISGRVEIEEASGAASALIPLDVVFMSWGCVLVDSPVRRPRLSRG</sequence>
<accession>A0A0Q0YWV9</accession>
<dbReference type="PATRIC" id="fig|1544413.3.peg.1072"/>
<protein>
    <submittedName>
        <fullName evidence="1">Uncharacterized protein</fullName>
    </submittedName>
</protein>
<dbReference type="EMBL" id="LKEV01000002">
    <property type="protein sequence ID" value="KQB86856.1"/>
    <property type="molecule type" value="Genomic_DNA"/>
</dbReference>
<dbReference type="STRING" id="1544413.Clow_01067"/>
<evidence type="ECO:0000313" key="1">
    <source>
        <dbReference type="EMBL" id="KQB86856.1"/>
    </source>
</evidence>
<evidence type="ECO:0000313" key="2">
    <source>
        <dbReference type="Proteomes" id="UP000050488"/>
    </source>
</evidence>
<dbReference type="Proteomes" id="UP000050488">
    <property type="component" value="Unassembled WGS sequence"/>
</dbReference>
<dbReference type="OrthoDB" id="4420480at2"/>
<name>A0A0Q0YWV9_9CORY</name>
<proteinExistence type="predicted"/>
<organism evidence="1 2">
    <name type="scientific">Corynebacterium lowii</name>
    <dbReference type="NCBI Taxonomy" id="1544413"/>
    <lineage>
        <taxon>Bacteria</taxon>
        <taxon>Bacillati</taxon>
        <taxon>Actinomycetota</taxon>
        <taxon>Actinomycetes</taxon>
        <taxon>Mycobacteriales</taxon>
        <taxon>Corynebacteriaceae</taxon>
        <taxon>Corynebacterium</taxon>
    </lineage>
</organism>
<gene>
    <name evidence="1" type="ORF">Clow_01067</name>
</gene>
<dbReference type="RefSeq" id="WP_055177248.1">
    <property type="nucleotide sequence ID" value="NZ_JAUSQY010000001.1"/>
</dbReference>